<dbReference type="EMBL" id="NHMM01000004">
    <property type="protein sequence ID" value="OUT21858.1"/>
    <property type="molecule type" value="Genomic_DNA"/>
</dbReference>
<evidence type="ECO:0000256" key="5">
    <source>
        <dbReference type="ARBA" id="ARBA00023034"/>
    </source>
</evidence>
<dbReference type="GO" id="GO:0019905">
    <property type="term" value="F:syntaxin binding"/>
    <property type="evidence" value="ECO:0007669"/>
    <property type="project" value="TreeGrafter"/>
</dbReference>
<dbReference type="InterPro" id="IPR007258">
    <property type="entry name" value="Vps52"/>
</dbReference>
<feature type="coiled-coil region" evidence="6">
    <location>
        <begin position="123"/>
        <end position="157"/>
    </location>
</feature>
<dbReference type="VEuPathDB" id="FungiDB:C5L36_0E03990"/>
<dbReference type="GO" id="GO:0006896">
    <property type="term" value="P:Golgi to vacuole transport"/>
    <property type="evidence" value="ECO:0007669"/>
    <property type="project" value="TreeGrafter"/>
</dbReference>
<dbReference type="GO" id="GO:0032456">
    <property type="term" value="P:endocytic recycling"/>
    <property type="evidence" value="ECO:0007669"/>
    <property type="project" value="TreeGrafter"/>
</dbReference>
<dbReference type="AlphaFoldDB" id="A0A1Z8JMP4"/>
<evidence type="ECO:0000256" key="1">
    <source>
        <dbReference type="ARBA" id="ARBA00004601"/>
    </source>
</evidence>
<sequence length="620" mass="72026">MSIAPHRNSISKRSSSIIGGHNRFGNHPNDRTVELGHGQNEMRTTISRLEYLNNKFNIDPSFDIEVSGEEEGQEAGLEHEGQALKWNSEFMKIDIQQKETAFAEYSCKILDSLELLKPLFKYIRSLEMNLDSLSNEMEALKARLTNLNEEIKKNAKVDQTLTPVLMDILISPQTVQIICSATIDENWVNQLTVLSEKKEILQAYKDSDKVNQDNITHLSQIIENLEKKCVERIKKFLIDHIKAFRGIDSSSVKIQKKLLSVKEIMVFLKDRNPKLAKEFENAYIYTIRWYYYFNFVKYISSLENLTLQENEFDTDSAFKHTTRPLPSSSTSTFRSLLLDNSDSINEYLINLPRRLEQLEDESNKYSILAQIAESANSNLKFFMEQIFQFLNQTILDNFTIEFNFIMGFFDITDNEELSSTMKQMFSPIFKLGTNFTKYLLQYCKSDYFGILHTIRRIQKMEYEIQMRCLPELFQTYLNSQLMVLWPAFQNNIDILCDNITATLMSTSVIKQIMNNKANLLIPLKATQSFSMVLSNMVKLVQNLVFELETSEPLNGSIERLSSTYEKGMIQLASNLDPNKRKLFLYVNFQLMYNVLDSDSSIKEKKPDLTDHYKRLVEAYS</sequence>
<keyword evidence="3" id="KW-0813">Transport</keyword>
<keyword evidence="6" id="KW-0175">Coiled coil</keyword>
<dbReference type="InterPro" id="IPR048361">
    <property type="entry name" value="Vps52_C"/>
</dbReference>
<evidence type="ECO:0000259" key="8">
    <source>
        <dbReference type="Pfam" id="PF04129"/>
    </source>
</evidence>
<name>A0A1Z8JMP4_PICKU</name>
<evidence type="ECO:0000259" key="9">
    <source>
        <dbReference type="Pfam" id="PF20655"/>
    </source>
</evidence>
<feature type="domain" description="Vps52 coiled-coil" evidence="8">
    <location>
        <begin position="108"/>
        <end position="268"/>
    </location>
</feature>
<dbReference type="GO" id="GO:0015031">
    <property type="term" value="P:protein transport"/>
    <property type="evidence" value="ECO:0007669"/>
    <property type="project" value="UniProtKB-KW"/>
</dbReference>
<feature type="domain" description="Vps52 C-terminal" evidence="9">
    <location>
        <begin position="286"/>
        <end position="600"/>
    </location>
</feature>
<dbReference type="Pfam" id="PF20655">
    <property type="entry name" value="Vps52_C"/>
    <property type="match status" value="1"/>
</dbReference>
<accession>A0A1Z8JMP4</accession>
<dbReference type="Pfam" id="PF04129">
    <property type="entry name" value="Vps52_CC"/>
    <property type="match status" value="1"/>
</dbReference>
<dbReference type="GO" id="GO:0042147">
    <property type="term" value="P:retrograde transport, endosome to Golgi"/>
    <property type="evidence" value="ECO:0007669"/>
    <property type="project" value="TreeGrafter"/>
</dbReference>
<evidence type="ECO:0000256" key="6">
    <source>
        <dbReference type="SAM" id="Coils"/>
    </source>
</evidence>
<dbReference type="GO" id="GO:0005829">
    <property type="term" value="C:cytosol"/>
    <property type="evidence" value="ECO:0007669"/>
    <property type="project" value="GOC"/>
</dbReference>
<comment type="similarity">
    <text evidence="2">Belongs to the VPS52 family.</text>
</comment>
<dbReference type="InterPro" id="IPR048319">
    <property type="entry name" value="Vps52_CC"/>
</dbReference>
<evidence type="ECO:0000313" key="11">
    <source>
        <dbReference type="Proteomes" id="UP000195871"/>
    </source>
</evidence>
<evidence type="ECO:0000256" key="4">
    <source>
        <dbReference type="ARBA" id="ARBA00022927"/>
    </source>
</evidence>
<evidence type="ECO:0000256" key="2">
    <source>
        <dbReference type="ARBA" id="ARBA00008180"/>
    </source>
</evidence>
<organism evidence="10 11">
    <name type="scientific">Pichia kudriavzevii</name>
    <name type="common">Yeast</name>
    <name type="synonym">Issatchenkia orientalis</name>
    <dbReference type="NCBI Taxonomy" id="4909"/>
    <lineage>
        <taxon>Eukaryota</taxon>
        <taxon>Fungi</taxon>
        <taxon>Dikarya</taxon>
        <taxon>Ascomycota</taxon>
        <taxon>Saccharomycotina</taxon>
        <taxon>Pichiomycetes</taxon>
        <taxon>Pichiales</taxon>
        <taxon>Pichiaceae</taxon>
        <taxon>Pichia</taxon>
    </lineage>
</organism>
<keyword evidence="4" id="KW-0653">Protein transport</keyword>
<reference evidence="10 11" key="1">
    <citation type="submission" date="2017-05" db="EMBL/GenBank/DDBJ databases">
        <title>The Genome Sequence of Candida krusei Ckrusei653.</title>
        <authorList>
            <person name="Cuomo C."/>
            <person name="Forche A."/>
            <person name="Young S."/>
            <person name="Abouelleil A."/>
            <person name="Cao P."/>
            <person name="Chapman S."/>
            <person name="Cusick C."/>
            <person name="Shea T."/>
            <person name="Nusbaum C."/>
            <person name="Birren B."/>
        </authorList>
    </citation>
    <scope>NUCLEOTIDE SEQUENCE [LARGE SCALE GENOMIC DNA]</scope>
    <source>
        <strain evidence="10 11">Ckrusei653</strain>
    </source>
</reference>
<evidence type="ECO:0000256" key="3">
    <source>
        <dbReference type="ARBA" id="ARBA00022448"/>
    </source>
</evidence>
<dbReference type="GO" id="GO:0000938">
    <property type="term" value="C:GARP complex"/>
    <property type="evidence" value="ECO:0007669"/>
    <property type="project" value="TreeGrafter"/>
</dbReference>
<evidence type="ECO:0000256" key="7">
    <source>
        <dbReference type="SAM" id="MobiDB-lite"/>
    </source>
</evidence>
<evidence type="ECO:0000313" key="10">
    <source>
        <dbReference type="EMBL" id="OUT21858.1"/>
    </source>
</evidence>
<gene>
    <name evidence="10" type="ORF">CAS74_002838</name>
</gene>
<dbReference type="Proteomes" id="UP000195871">
    <property type="component" value="Unassembled WGS sequence"/>
</dbReference>
<dbReference type="PANTHER" id="PTHR14190">
    <property type="entry name" value="SUPPRESSOR OF ACTIN MUTATIONS 2/VACUOLAR PROTEIN SORTING 52"/>
    <property type="match status" value="1"/>
</dbReference>
<comment type="subcellular location">
    <subcellularLocation>
        <location evidence="1">Golgi apparatus</location>
        <location evidence="1">trans-Golgi network</location>
    </subcellularLocation>
</comment>
<proteinExistence type="inferred from homology"/>
<evidence type="ECO:0008006" key="12">
    <source>
        <dbReference type="Google" id="ProtNLM"/>
    </source>
</evidence>
<comment type="caution">
    <text evidence="10">The sequence shown here is derived from an EMBL/GenBank/DDBJ whole genome shotgun (WGS) entry which is preliminary data.</text>
</comment>
<keyword evidence="5" id="KW-0333">Golgi apparatus</keyword>
<feature type="region of interest" description="Disordered" evidence="7">
    <location>
        <begin position="1"/>
        <end position="31"/>
    </location>
</feature>
<dbReference type="PANTHER" id="PTHR14190:SF7">
    <property type="entry name" value="VACUOLAR PROTEIN SORTING-ASSOCIATED PROTEIN 52 HOMOLOG"/>
    <property type="match status" value="1"/>
</dbReference>
<protein>
    <recommendedName>
        <fullName evidence="12">Vacuolar protein sorting-associated protein 52</fullName>
    </recommendedName>
</protein>